<evidence type="ECO:0000313" key="2">
    <source>
        <dbReference type="Proteomes" id="UP001139646"/>
    </source>
</evidence>
<reference evidence="1" key="1">
    <citation type="submission" date="2022-01" db="EMBL/GenBank/DDBJ databases">
        <title>Colwellia maritima, isolated from seawater.</title>
        <authorList>
            <person name="Kristyanto S."/>
            <person name="Jung J."/>
            <person name="Jeon C.O."/>
        </authorList>
    </citation>
    <scope>NUCLEOTIDE SEQUENCE</scope>
    <source>
        <strain evidence="1">MSW7</strain>
    </source>
</reference>
<dbReference type="RefSeq" id="WP_242288590.1">
    <property type="nucleotide sequence ID" value="NZ_JAKKSL010000006.1"/>
</dbReference>
<protein>
    <submittedName>
        <fullName evidence="1">GNAT family N-acetyltransferase</fullName>
    </submittedName>
</protein>
<comment type="caution">
    <text evidence="1">The sequence shown here is derived from an EMBL/GenBank/DDBJ whole genome shotgun (WGS) entry which is preliminary data.</text>
</comment>
<keyword evidence="2" id="KW-1185">Reference proteome</keyword>
<name>A0ABS9X657_9GAMM</name>
<gene>
    <name evidence="1" type="ORF">L3081_22940</name>
</gene>
<dbReference type="EMBL" id="JAKKSL010000006">
    <property type="protein sequence ID" value="MCI2285712.1"/>
    <property type="molecule type" value="Genomic_DNA"/>
</dbReference>
<dbReference type="Proteomes" id="UP001139646">
    <property type="component" value="Unassembled WGS sequence"/>
</dbReference>
<sequence>MMIQNSKRLSYRLMGEEDAHALWSIDQDPEVMHFLNGGTPKEYGKYS</sequence>
<accession>A0ABS9X657</accession>
<proteinExistence type="predicted"/>
<organism evidence="1 2">
    <name type="scientific">Colwellia maritima</name>
    <dbReference type="NCBI Taxonomy" id="2912588"/>
    <lineage>
        <taxon>Bacteria</taxon>
        <taxon>Pseudomonadati</taxon>
        <taxon>Pseudomonadota</taxon>
        <taxon>Gammaproteobacteria</taxon>
        <taxon>Alteromonadales</taxon>
        <taxon>Colwelliaceae</taxon>
        <taxon>Colwellia</taxon>
    </lineage>
</organism>
<evidence type="ECO:0000313" key="1">
    <source>
        <dbReference type="EMBL" id="MCI2285712.1"/>
    </source>
</evidence>